<dbReference type="AlphaFoldDB" id="A0A8S2RY62"/>
<sequence>LSLNQRLELLVQETSAENDYPRQDE</sequence>
<dbReference type="Proteomes" id="UP000682733">
    <property type="component" value="Unassembled WGS sequence"/>
</dbReference>
<comment type="caution">
    <text evidence="2">The sequence shown here is derived from an EMBL/GenBank/DDBJ whole genome shotgun (WGS) entry which is preliminary data.</text>
</comment>
<reference evidence="2" key="1">
    <citation type="submission" date="2021-02" db="EMBL/GenBank/DDBJ databases">
        <authorList>
            <person name="Nowell W R."/>
        </authorList>
    </citation>
    <scope>NUCLEOTIDE SEQUENCE</scope>
</reference>
<name>A0A8S2RY62_9BILA</name>
<protein>
    <submittedName>
        <fullName evidence="2">Uncharacterized protein</fullName>
    </submittedName>
</protein>
<evidence type="ECO:0000313" key="2">
    <source>
        <dbReference type="EMBL" id="CAF4186062.1"/>
    </source>
</evidence>
<evidence type="ECO:0000313" key="1">
    <source>
        <dbReference type="EMBL" id="CAF1377412.1"/>
    </source>
</evidence>
<proteinExistence type="predicted"/>
<accession>A0A8S2RY62</accession>
<evidence type="ECO:0000313" key="3">
    <source>
        <dbReference type="Proteomes" id="UP000682733"/>
    </source>
</evidence>
<gene>
    <name evidence="1" type="ORF">OVA965_LOCUS31953</name>
    <name evidence="2" type="ORF">TMI583_LOCUS32796</name>
</gene>
<dbReference type="EMBL" id="CAJNOK010024498">
    <property type="protein sequence ID" value="CAF1377412.1"/>
    <property type="molecule type" value="Genomic_DNA"/>
</dbReference>
<dbReference type="EMBL" id="CAJOBA010046175">
    <property type="protein sequence ID" value="CAF4186062.1"/>
    <property type="molecule type" value="Genomic_DNA"/>
</dbReference>
<organism evidence="2 3">
    <name type="scientific">Didymodactylos carnosus</name>
    <dbReference type="NCBI Taxonomy" id="1234261"/>
    <lineage>
        <taxon>Eukaryota</taxon>
        <taxon>Metazoa</taxon>
        <taxon>Spiralia</taxon>
        <taxon>Gnathifera</taxon>
        <taxon>Rotifera</taxon>
        <taxon>Eurotatoria</taxon>
        <taxon>Bdelloidea</taxon>
        <taxon>Philodinida</taxon>
        <taxon>Philodinidae</taxon>
        <taxon>Didymodactylos</taxon>
    </lineage>
</organism>
<dbReference type="Proteomes" id="UP000677228">
    <property type="component" value="Unassembled WGS sequence"/>
</dbReference>
<feature type="non-terminal residue" evidence="2">
    <location>
        <position position="1"/>
    </location>
</feature>